<geneLocation type="plasmid" evidence="2 3">
    <name>pRHL1</name>
</geneLocation>
<dbReference type="Proteomes" id="UP000008710">
    <property type="component" value="Plasmid pRHL1"/>
</dbReference>
<name>Q0RY07_RHOJR</name>
<accession>Q0RY07</accession>
<dbReference type="HOGENOM" id="CLU_2156379_0_0_11"/>
<protein>
    <submittedName>
        <fullName evidence="2">Uncharacterized protein</fullName>
    </submittedName>
</protein>
<evidence type="ECO:0000313" key="2">
    <source>
        <dbReference type="EMBL" id="ABG99829.1"/>
    </source>
</evidence>
<evidence type="ECO:0000256" key="1">
    <source>
        <dbReference type="SAM" id="MobiDB-lite"/>
    </source>
</evidence>
<dbReference type="EMBL" id="CP000432">
    <property type="protein sequence ID" value="ABG99829.1"/>
    <property type="molecule type" value="Genomic_DNA"/>
</dbReference>
<keyword evidence="2" id="KW-0614">Plasmid</keyword>
<dbReference type="KEGG" id="rha:RHA1_ro08785"/>
<feature type="region of interest" description="Disordered" evidence="1">
    <location>
        <begin position="53"/>
        <end position="81"/>
    </location>
</feature>
<proteinExistence type="predicted"/>
<gene>
    <name evidence="2" type="ordered locus">RHA1_ro08785</name>
</gene>
<evidence type="ECO:0000313" key="3">
    <source>
        <dbReference type="Proteomes" id="UP000008710"/>
    </source>
</evidence>
<dbReference type="AlphaFoldDB" id="Q0RY07"/>
<reference evidence="3" key="1">
    <citation type="journal article" date="2006" name="Proc. Natl. Acad. Sci. U.S.A.">
        <title>The complete genome of Rhodococcus sp. RHA1 provides insights into a catabolic powerhouse.</title>
        <authorList>
            <person name="McLeod M.P."/>
            <person name="Warren R.L."/>
            <person name="Hsiao W.W.L."/>
            <person name="Araki N."/>
            <person name="Myhre M."/>
            <person name="Fernandes C."/>
            <person name="Miyazawa D."/>
            <person name="Wong W."/>
            <person name="Lillquist A.L."/>
            <person name="Wang D."/>
            <person name="Dosanjh M."/>
            <person name="Hara H."/>
            <person name="Petrescu A."/>
            <person name="Morin R.D."/>
            <person name="Yang G."/>
            <person name="Stott J.M."/>
            <person name="Schein J.E."/>
            <person name="Shin H."/>
            <person name="Smailus D."/>
            <person name="Siddiqui A.S."/>
            <person name="Marra M.A."/>
            <person name="Jones S.J.M."/>
            <person name="Holt R."/>
            <person name="Brinkman F.S.L."/>
            <person name="Miyauchi K."/>
            <person name="Fukuda M."/>
            <person name="Davies J.E."/>
            <person name="Mohn W.W."/>
            <person name="Eltis L.D."/>
        </authorList>
    </citation>
    <scope>NUCLEOTIDE SEQUENCE [LARGE SCALE GENOMIC DNA]</scope>
    <source>
        <strain evidence="3">RHA1</strain>
    </source>
</reference>
<sequence>MSVVHLVCTRVGDVVAAFDIPRPNVIRLPRSGTRAPRLPRCFAAHEGSVPVARVSPRDGNLSGDGVVGGPRRDPRRRTAGYDENVVARLASSRGPASVGRALIAVSGGRHQ</sequence>
<organism evidence="2 3">
    <name type="scientific">Rhodococcus jostii (strain RHA1)</name>
    <dbReference type="NCBI Taxonomy" id="101510"/>
    <lineage>
        <taxon>Bacteria</taxon>
        <taxon>Bacillati</taxon>
        <taxon>Actinomycetota</taxon>
        <taxon>Actinomycetes</taxon>
        <taxon>Mycobacteriales</taxon>
        <taxon>Nocardiaceae</taxon>
        <taxon>Rhodococcus</taxon>
    </lineage>
</organism>